<keyword evidence="7" id="KW-0325">Glycoprotein</keyword>
<keyword evidence="6 9" id="KW-0472">Membrane</keyword>
<evidence type="ECO:0000256" key="5">
    <source>
        <dbReference type="ARBA" id="ARBA00022989"/>
    </source>
</evidence>
<dbReference type="EMBL" id="GG666602">
    <property type="protein sequence ID" value="EEN50395.1"/>
    <property type="molecule type" value="Genomic_DNA"/>
</dbReference>
<evidence type="ECO:0000256" key="2">
    <source>
        <dbReference type="ARBA" id="ARBA00022692"/>
    </source>
</evidence>
<dbReference type="InterPro" id="IPR042397">
    <property type="entry name" value="PODXL2"/>
</dbReference>
<sequence length="688" mass="75174">MYNRYMLGSGTSNKNKLGICKKMRSSVPARGLGVGVVCRQQRVSDGNVFSHQSYRNCELERMMILKESESNFEERKAKETVGPSRRWVKPDFTFTEIRHQYRTDIRDLLTDGRFFLSSRRGNLDDRSSLGTVPARRRPHQPLVHIDIFTDLVACWKQYGSYGSKQNHNHGHTNAQSTVVSSPLPDPISPSQLPGTSPQDAEDTTLLQATTEFYSSEAAGTQPGTQDVVTSVQPVAADNVLTSSEPVAADNGTVASGATGATTVLSATTEAGSTVARTGTTQQVVANDTIAPGVVEESKSTVTPRPTSAADASTAQMMATTEEVLGTGYEDLVPGTDEQPEPSGVTKMPETTTIPPVVVNTTMVSTAAPGNATENATRIPFIPRRIPVTTQRPVVSTRASTEEPAVTTTLRITTESTPRTTTEDLSRLIPSKNQADLTNQEADSIVTVFFNGTRSKLTRNIWIRQYDEMFREELTNIINENSDGQLNVQPADVIYVEPTPTLRQQGLLEVSVFVYNRTSKTDNKVEKRDADQPTVSKGVLEAALNQLKFQYEEGNGEIEIVEVSPGLTAPRPAQPTRQTSIFGEYFSLFIALIVIACVCVVIILLGVLYLCVRKKKGKLRDHEKVIADDGLRLDSYQALDNPGATFTDDEMPEPNGKPKAEEAWTVKPSAPPPPNGRIAENTEEEDTHL</sequence>
<evidence type="ECO:0000256" key="1">
    <source>
        <dbReference type="ARBA" id="ARBA00004479"/>
    </source>
</evidence>
<dbReference type="PANTHER" id="PTHR15594:SF1">
    <property type="entry name" value="PODOCALYXIN-LIKE PROTEIN 2"/>
    <property type="match status" value="1"/>
</dbReference>
<dbReference type="Pfam" id="PF06365">
    <property type="entry name" value="CD34_antigen"/>
    <property type="match status" value="1"/>
</dbReference>
<keyword evidence="2 9" id="KW-0812">Transmembrane</keyword>
<reference evidence="10" key="1">
    <citation type="journal article" date="2008" name="Nature">
        <title>The amphioxus genome and the evolution of the chordate karyotype.</title>
        <authorList>
            <consortium name="US DOE Joint Genome Institute (JGI-PGF)"/>
            <person name="Putnam N.H."/>
            <person name="Butts T."/>
            <person name="Ferrier D.E.K."/>
            <person name="Furlong R.F."/>
            <person name="Hellsten U."/>
            <person name="Kawashima T."/>
            <person name="Robinson-Rechavi M."/>
            <person name="Shoguchi E."/>
            <person name="Terry A."/>
            <person name="Yu J.-K."/>
            <person name="Benito-Gutierrez E.L."/>
            <person name="Dubchak I."/>
            <person name="Garcia-Fernandez J."/>
            <person name="Gibson-Brown J.J."/>
            <person name="Grigoriev I.V."/>
            <person name="Horton A.C."/>
            <person name="de Jong P.J."/>
            <person name="Jurka J."/>
            <person name="Kapitonov V.V."/>
            <person name="Kohara Y."/>
            <person name="Kuroki Y."/>
            <person name="Lindquist E."/>
            <person name="Lucas S."/>
            <person name="Osoegawa K."/>
            <person name="Pennacchio L.A."/>
            <person name="Salamov A.A."/>
            <person name="Satou Y."/>
            <person name="Sauka-Spengler T."/>
            <person name="Schmutz J."/>
            <person name="Shin-I T."/>
            <person name="Toyoda A."/>
            <person name="Bronner-Fraser M."/>
            <person name="Fujiyama A."/>
            <person name="Holland L.Z."/>
            <person name="Holland P.W.H."/>
            <person name="Satoh N."/>
            <person name="Rokhsar D.S."/>
        </authorList>
    </citation>
    <scope>NUCLEOTIDE SEQUENCE [LARGE SCALE GENOMIC DNA]</scope>
    <source>
        <strain evidence="10">S238N-H82</strain>
        <tissue evidence="10">Testes</tissue>
    </source>
</reference>
<feature type="region of interest" description="Disordered" evidence="8">
    <location>
        <begin position="639"/>
        <end position="688"/>
    </location>
</feature>
<evidence type="ECO:0000256" key="9">
    <source>
        <dbReference type="SAM" id="Phobius"/>
    </source>
</evidence>
<evidence type="ECO:0000313" key="10">
    <source>
        <dbReference type="EMBL" id="EEN50395.1"/>
    </source>
</evidence>
<evidence type="ECO:0000256" key="3">
    <source>
        <dbReference type="ARBA" id="ARBA00022729"/>
    </source>
</evidence>
<dbReference type="AlphaFoldDB" id="C3ZAJ2"/>
<dbReference type="InParanoid" id="C3ZAJ2"/>
<evidence type="ECO:0000256" key="8">
    <source>
        <dbReference type="SAM" id="MobiDB-lite"/>
    </source>
</evidence>
<feature type="transmembrane region" description="Helical" evidence="9">
    <location>
        <begin position="584"/>
        <end position="611"/>
    </location>
</feature>
<keyword evidence="3" id="KW-0732">Signal</keyword>
<dbReference type="GO" id="GO:0007155">
    <property type="term" value="P:cell adhesion"/>
    <property type="evidence" value="ECO:0007669"/>
    <property type="project" value="UniProtKB-KW"/>
</dbReference>
<proteinExistence type="predicted"/>
<dbReference type="InterPro" id="IPR013836">
    <property type="entry name" value="CD34/Podocalyxin"/>
</dbReference>
<name>C3ZAJ2_BRAFL</name>
<feature type="compositionally biased region" description="Polar residues" evidence="8">
    <location>
        <begin position="188"/>
        <end position="200"/>
    </location>
</feature>
<protein>
    <submittedName>
        <fullName evidence="10">Uncharacterized protein</fullName>
    </submittedName>
</protein>
<keyword evidence="4" id="KW-0130">Cell adhesion</keyword>
<gene>
    <name evidence="10" type="ORF">BRAFLDRAFT_119969</name>
</gene>
<organism>
    <name type="scientific">Branchiostoma floridae</name>
    <name type="common">Florida lancelet</name>
    <name type="synonym">Amphioxus</name>
    <dbReference type="NCBI Taxonomy" id="7739"/>
    <lineage>
        <taxon>Eukaryota</taxon>
        <taxon>Metazoa</taxon>
        <taxon>Chordata</taxon>
        <taxon>Cephalochordata</taxon>
        <taxon>Leptocardii</taxon>
        <taxon>Amphioxiformes</taxon>
        <taxon>Branchiostomatidae</taxon>
        <taxon>Branchiostoma</taxon>
    </lineage>
</organism>
<evidence type="ECO:0000256" key="7">
    <source>
        <dbReference type="ARBA" id="ARBA00023180"/>
    </source>
</evidence>
<feature type="region of interest" description="Disordered" evidence="8">
    <location>
        <begin position="166"/>
        <end position="200"/>
    </location>
</feature>
<feature type="compositionally biased region" description="Polar residues" evidence="8">
    <location>
        <begin position="166"/>
        <end position="180"/>
    </location>
</feature>
<evidence type="ECO:0000256" key="6">
    <source>
        <dbReference type="ARBA" id="ARBA00023136"/>
    </source>
</evidence>
<comment type="subcellular location">
    <subcellularLocation>
        <location evidence="1">Membrane</location>
        <topology evidence="1">Single-pass type I membrane protein</topology>
    </subcellularLocation>
</comment>
<evidence type="ECO:0000256" key="4">
    <source>
        <dbReference type="ARBA" id="ARBA00022889"/>
    </source>
</evidence>
<dbReference type="PANTHER" id="PTHR15594">
    <property type="entry name" value="PODOCALYXIN-LIKE PROTEIN 2"/>
    <property type="match status" value="1"/>
</dbReference>
<accession>C3ZAJ2</accession>
<keyword evidence="5 9" id="KW-1133">Transmembrane helix</keyword>
<dbReference type="GO" id="GO:0005886">
    <property type="term" value="C:plasma membrane"/>
    <property type="evidence" value="ECO:0007669"/>
    <property type="project" value="UniProtKB-ARBA"/>
</dbReference>